<comment type="caution">
    <text evidence="2">The sequence shown here is derived from an EMBL/GenBank/DDBJ whole genome shotgun (WGS) entry which is preliminary data.</text>
</comment>
<evidence type="ECO:0000259" key="1">
    <source>
        <dbReference type="Pfam" id="PF16130"/>
    </source>
</evidence>
<dbReference type="Proteomes" id="UP001203607">
    <property type="component" value="Unassembled WGS sequence"/>
</dbReference>
<gene>
    <name evidence="2" type="ORF">M3P19_01170</name>
</gene>
<dbReference type="EMBL" id="JAMFMA010000001">
    <property type="protein sequence ID" value="MCL6272594.1"/>
    <property type="molecule type" value="Genomic_DNA"/>
</dbReference>
<dbReference type="Pfam" id="PF16130">
    <property type="entry name" value="DUF4842"/>
    <property type="match status" value="1"/>
</dbReference>
<dbReference type="PROSITE" id="PS51257">
    <property type="entry name" value="PROKAR_LIPOPROTEIN"/>
    <property type="match status" value="1"/>
</dbReference>
<dbReference type="NCBIfam" id="TIGR04456">
    <property type="entry name" value="LruC_dom"/>
    <property type="match status" value="1"/>
</dbReference>
<organism evidence="2 3">
    <name type="scientific">Flagellimonas spongiicola</name>
    <dbReference type="NCBI Taxonomy" id="2942208"/>
    <lineage>
        <taxon>Bacteria</taxon>
        <taxon>Pseudomonadati</taxon>
        <taxon>Bacteroidota</taxon>
        <taxon>Flavobacteriia</taxon>
        <taxon>Flavobacteriales</taxon>
        <taxon>Flavobacteriaceae</taxon>
        <taxon>Flagellimonas</taxon>
    </lineage>
</organism>
<dbReference type="RefSeq" id="WP_249655780.1">
    <property type="nucleotide sequence ID" value="NZ_JAMFMA010000001.1"/>
</dbReference>
<dbReference type="InterPro" id="IPR031025">
    <property type="entry name" value="LruC_dom"/>
</dbReference>
<protein>
    <submittedName>
        <fullName evidence="2">LruC domain-containing protein</fullName>
    </submittedName>
</protein>
<evidence type="ECO:0000313" key="2">
    <source>
        <dbReference type="EMBL" id="MCL6272594.1"/>
    </source>
</evidence>
<proteinExistence type="predicted"/>
<accession>A0ABT0PMJ5</accession>
<dbReference type="InterPro" id="IPR032295">
    <property type="entry name" value="DUF4842"/>
</dbReference>
<keyword evidence="3" id="KW-1185">Reference proteome</keyword>
<reference evidence="2 3" key="1">
    <citation type="submission" date="2022-05" db="EMBL/GenBank/DDBJ databases">
        <authorList>
            <person name="Park J.-S."/>
        </authorList>
    </citation>
    <scope>NUCLEOTIDE SEQUENCE [LARGE SCALE GENOMIC DNA]</scope>
    <source>
        <strain evidence="2 3">2012CJ35-5</strain>
    </source>
</reference>
<feature type="domain" description="DUF4842" evidence="1">
    <location>
        <begin position="437"/>
        <end position="622"/>
    </location>
</feature>
<evidence type="ECO:0000313" key="3">
    <source>
        <dbReference type="Proteomes" id="UP001203607"/>
    </source>
</evidence>
<sequence>MRASFFKYIVLITVAVSVQSCLEQKYNNYLESLENDSTQVEDPVLAELKFPEEFDFSTETTVRLSIFDDTANVVYEVYPVTEDLTQQLDSIVGPLDDKLLERPTLNGSILEDVSIPAYVEELFLVRKTNAAIVDITIPIEQNMASYTFNGSSGKSNILQSINSEKSNLDCANVFGQRSYINMGNIVTLDDPGVHTISNIQFPRNGATAIIRATDFDGAEFKNRFSLAGAGFAPPIYSFYGFNFWISSKIDTNNNPSGYVEFEMDFDTPVQHILMHVRSVDASRYHFVGTQHTETLISGGRELEYNESQRILRDVQPRTRGRYYRDGYGTILISATSGTFNKIVWRRIDEPEINVQNDSNWFTFTEVEICNDQDGDGAVDSVDEFPTDPTRAYSITYPAKDNTASLVFEDLWPFRGDWDFNDTSIDYSITRFLNTNGDIVALDIDYIVTSDGAGFVNSLAFEIGGLDPNNVFNVTGQSLEGEVFSLDANGVELGQNHAVIPLFDDHSILVNQENQINIELISPIQPSSLAEAPFNPFLVANGDREKEIHLLDHSPTSLGNALPLVEGNNADTDGNYATDNGLPWAINVVESFPLLIEKEPINEGYLYFEEWGRSGGTTRKNWYKNFPGYRNFSKLRQ</sequence>
<name>A0ABT0PMJ5_9FLAO</name>